<name>A0A6P8F297_CLUHA</name>
<dbReference type="PANTHER" id="PTHR46105">
    <property type="entry name" value="AGAP004733-PA"/>
    <property type="match status" value="1"/>
</dbReference>
<dbReference type="PROSITE" id="PS50157">
    <property type="entry name" value="ZINC_FINGER_C2H2_2"/>
    <property type="match status" value="5"/>
</dbReference>
<dbReference type="SUPFAM" id="SSF54695">
    <property type="entry name" value="POZ domain"/>
    <property type="match status" value="1"/>
</dbReference>
<dbReference type="Gene3D" id="3.30.160.60">
    <property type="entry name" value="Classic Zinc Finger"/>
    <property type="match status" value="5"/>
</dbReference>
<keyword evidence="5" id="KW-0862">Zinc</keyword>
<keyword evidence="14" id="KW-1185">Reference proteome</keyword>
<dbReference type="FunFam" id="3.30.160.60:FF:000105">
    <property type="entry name" value="B-cell CLL/lymphoma 6, member B"/>
    <property type="match status" value="2"/>
</dbReference>
<protein>
    <submittedName>
        <fullName evidence="15 16">BCL6A transcription repressor b</fullName>
    </submittedName>
</protein>
<feature type="region of interest" description="Disordered" evidence="11">
    <location>
        <begin position="219"/>
        <end position="306"/>
    </location>
</feature>
<feature type="region of interest" description="Disordered" evidence="11">
    <location>
        <begin position="555"/>
        <end position="578"/>
    </location>
</feature>
<dbReference type="KEGG" id="char:105891308"/>
<dbReference type="FunFam" id="3.30.160.60:FF:000065">
    <property type="entry name" value="B-cell CLL/lymphoma 6, member B"/>
    <property type="match status" value="2"/>
</dbReference>
<evidence type="ECO:0000256" key="9">
    <source>
        <dbReference type="ARBA" id="ARBA00023242"/>
    </source>
</evidence>
<dbReference type="PANTHER" id="PTHR46105:SF5">
    <property type="entry name" value="ZINC FINGER AND BTB DOMAIN-CONTAINING PROTEIN 44 ISOFORM X1"/>
    <property type="match status" value="1"/>
</dbReference>
<evidence type="ECO:0000256" key="4">
    <source>
        <dbReference type="ARBA" id="ARBA00022771"/>
    </source>
</evidence>
<dbReference type="GeneID" id="105891308"/>
<accession>A0A6P8F297</accession>
<feature type="compositionally biased region" description="Polar residues" evidence="11">
    <location>
        <begin position="291"/>
        <end position="302"/>
    </location>
</feature>
<sequence>MANTADGCIQFTRHAGDVLFNFNCLRSRNIMTDVTVTVNGQQFQAHKTVLIACSGLFYTILTSSDKNMSTISLDPTVDSVGFSALLDFMYTSCLALNDSCILSILTTAIYLQMDHVVDTCQRVVKTRGLHQRQPVEQDLTPIFWRTRDPSPSTFSGHSVPRSHIYGRVPIPQGQAAPYWHIPDRSDAPLRIANLSKMRRLHSTFDSNLVMHPLSSLSTVDNQMQPPWSVAHPKQGRNQTRADDTDCRKLREVKRHEEEEEQEDLPRSPHRSDCQPSSPMESSSCSKEVASPGTSSSPLSPHNRQGEPKVHYWKKHKFIVLNASQEKEQQSEESTSQTSQGEKKEQEDRLQQVRRLNSISRISEEGHQGLDSAKLQAECSESNCIVSENVGNFCKECDLPITEGVCHQHSLQGHGDKPYKCDNCPATFSCKGHLASHKSLHMGEKPYRCSVCGAQFNRPANLKTHSRIHSGEKPYKCETCGARFVQVAHLRAHVLIHTGEKPYPCDVCGSRFRHLQTLKSHKRIHTGEKPYQCDHCKLPFRHKSQLRLHLRQKHGAVTSGRTPHLRPGSALHPHAVSPH</sequence>
<dbReference type="FunFam" id="3.30.710.10:FF:000025">
    <property type="entry name" value="B-cell lymphoma 6 protein-like"/>
    <property type="match status" value="1"/>
</dbReference>
<dbReference type="Pfam" id="PF00651">
    <property type="entry name" value="BTB"/>
    <property type="match status" value="1"/>
</dbReference>
<dbReference type="Proteomes" id="UP000515152">
    <property type="component" value="Chromosome 25"/>
</dbReference>
<keyword evidence="2" id="KW-0479">Metal-binding</keyword>
<feature type="domain" description="C2H2-type" evidence="13">
    <location>
        <begin position="474"/>
        <end position="501"/>
    </location>
</feature>
<evidence type="ECO:0000313" key="16">
    <source>
        <dbReference type="RefSeq" id="XP_031418885.1"/>
    </source>
</evidence>
<dbReference type="CTD" id="100001936"/>
<feature type="domain" description="C2H2-type" evidence="13">
    <location>
        <begin position="502"/>
        <end position="529"/>
    </location>
</feature>
<dbReference type="InterPro" id="IPR000210">
    <property type="entry name" value="BTB/POZ_dom"/>
</dbReference>
<dbReference type="RefSeq" id="XP_031418884.1">
    <property type="nucleotide sequence ID" value="XM_031563024.2"/>
</dbReference>
<evidence type="ECO:0000259" key="13">
    <source>
        <dbReference type="PROSITE" id="PS50157"/>
    </source>
</evidence>
<proteinExistence type="predicted"/>
<dbReference type="AlphaFoldDB" id="A0A6P8F297"/>
<feature type="domain" description="BTB" evidence="12">
    <location>
        <begin position="32"/>
        <end position="98"/>
    </location>
</feature>
<dbReference type="GO" id="GO:0008270">
    <property type="term" value="F:zinc ion binding"/>
    <property type="evidence" value="ECO:0007669"/>
    <property type="project" value="UniProtKB-KW"/>
</dbReference>
<gene>
    <name evidence="15 16" type="primary">bcl6ab</name>
</gene>
<dbReference type="SMART" id="SM00355">
    <property type="entry name" value="ZnF_C2H2"/>
    <property type="match status" value="5"/>
</dbReference>
<dbReference type="GO" id="GO:0000978">
    <property type="term" value="F:RNA polymerase II cis-regulatory region sequence-specific DNA binding"/>
    <property type="evidence" value="ECO:0007669"/>
    <property type="project" value="TreeGrafter"/>
</dbReference>
<organism evidence="14 15">
    <name type="scientific">Clupea harengus</name>
    <name type="common">Atlantic herring</name>
    <dbReference type="NCBI Taxonomy" id="7950"/>
    <lineage>
        <taxon>Eukaryota</taxon>
        <taxon>Metazoa</taxon>
        <taxon>Chordata</taxon>
        <taxon>Craniata</taxon>
        <taxon>Vertebrata</taxon>
        <taxon>Euteleostomi</taxon>
        <taxon>Actinopterygii</taxon>
        <taxon>Neopterygii</taxon>
        <taxon>Teleostei</taxon>
        <taxon>Clupei</taxon>
        <taxon>Clupeiformes</taxon>
        <taxon>Clupeoidei</taxon>
        <taxon>Clupeidae</taxon>
        <taxon>Clupea</taxon>
    </lineage>
</organism>
<dbReference type="PROSITE" id="PS50097">
    <property type="entry name" value="BTB"/>
    <property type="match status" value="1"/>
</dbReference>
<keyword evidence="7" id="KW-0238">DNA-binding</keyword>
<dbReference type="GO" id="GO:0000981">
    <property type="term" value="F:DNA-binding transcription factor activity, RNA polymerase II-specific"/>
    <property type="evidence" value="ECO:0007669"/>
    <property type="project" value="TreeGrafter"/>
</dbReference>
<dbReference type="PROSITE" id="PS00028">
    <property type="entry name" value="ZINC_FINGER_C2H2_1"/>
    <property type="match status" value="5"/>
</dbReference>
<keyword evidence="4 10" id="KW-0863">Zinc-finger</keyword>
<feature type="domain" description="C2H2-type" evidence="13">
    <location>
        <begin position="418"/>
        <end position="445"/>
    </location>
</feature>
<comment type="subcellular location">
    <subcellularLocation>
        <location evidence="1">Nucleus</location>
    </subcellularLocation>
</comment>
<dbReference type="OrthoDB" id="5560627at2759"/>
<dbReference type="RefSeq" id="XP_031418885.1">
    <property type="nucleotide sequence ID" value="XM_031563025.2"/>
</dbReference>
<evidence type="ECO:0000256" key="3">
    <source>
        <dbReference type="ARBA" id="ARBA00022737"/>
    </source>
</evidence>
<feature type="compositionally biased region" description="Basic and acidic residues" evidence="11">
    <location>
        <begin position="239"/>
        <end position="256"/>
    </location>
</feature>
<dbReference type="SUPFAM" id="SSF57667">
    <property type="entry name" value="beta-beta-alpha zinc fingers"/>
    <property type="match status" value="3"/>
</dbReference>
<dbReference type="FunFam" id="3.30.160.60:FF:000536">
    <property type="entry name" value="hypermethylated in cancer 2 protein-like"/>
    <property type="match status" value="1"/>
</dbReference>
<feature type="region of interest" description="Disordered" evidence="11">
    <location>
        <begin position="322"/>
        <end position="350"/>
    </location>
</feature>
<feature type="compositionally biased region" description="Basic and acidic residues" evidence="11">
    <location>
        <begin position="340"/>
        <end position="350"/>
    </location>
</feature>
<evidence type="ECO:0000256" key="7">
    <source>
        <dbReference type="ARBA" id="ARBA00023125"/>
    </source>
</evidence>
<dbReference type="Gene3D" id="3.30.710.10">
    <property type="entry name" value="Potassium Channel Kv1.1, Chain A"/>
    <property type="match status" value="1"/>
</dbReference>
<evidence type="ECO:0000256" key="5">
    <source>
        <dbReference type="ARBA" id="ARBA00022833"/>
    </source>
</evidence>
<feature type="domain" description="C2H2-type" evidence="13">
    <location>
        <begin position="446"/>
        <end position="473"/>
    </location>
</feature>
<dbReference type="InterPro" id="IPR036236">
    <property type="entry name" value="Znf_C2H2_sf"/>
</dbReference>
<evidence type="ECO:0000256" key="6">
    <source>
        <dbReference type="ARBA" id="ARBA00023015"/>
    </source>
</evidence>
<evidence type="ECO:0000256" key="1">
    <source>
        <dbReference type="ARBA" id="ARBA00004123"/>
    </source>
</evidence>
<reference evidence="15 16" key="1">
    <citation type="submission" date="2025-04" db="UniProtKB">
        <authorList>
            <consortium name="RefSeq"/>
        </authorList>
    </citation>
    <scope>IDENTIFICATION</scope>
</reference>
<evidence type="ECO:0000256" key="11">
    <source>
        <dbReference type="SAM" id="MobiDB-lite"/>
    </source>
</evidence>
<dbReference type="GeneTree" id="ENSGT00940000156311"/>
<feature type="compositionally biased region" description="Basic and acidic residues" evidence="11">
    <location>
        <begin position="263"/>
        <end position="272"/>
    </location>
</feature>
<dbReference type="InterPro" id="IPR011333">
    <property type="entry name" value="SKP1/BTB/POZ_sf"/>
</dbReference>
<evidence type="ECO:0000313" key="14">
    <source>
        <dbReference type="Proteomes" id="UP000515152"/>
    </source>
</evidence>
<evidence type="ECO:0000256" key="2">
    <source>
        <dbReference type="ARBA" id="ARBA00022723"/>
    </source>
</evidence>
<dbReference type="SMART" id="SM00225">
    <property type="entry name" value="BTB"/>
    <property type="match status" value="1"/>
</dbReference>
<dbReference type="Pfam" id="PF00096">
    <property type="entry name" value="zf-C2H2"/>
    <property type="match status" value="4"/>
</dbReference>
<feature type="domain" description="C2H2-type" evidence="13">
    <location>
        <begin position="530"/>
        <end position="562"/>
    </location>
</feature>
<evidence type="ECO:0000313" key="15">
    <source>
        <dbReference type="RefSeq" id="XP_031418884.1"/>
    </source>
</evidence>
<keyword evidence="6" id="KW-0805">Transcription regulation</keyword>
<evidence type="ECO:0000256" key="10">
    <source>
        <dbReference type="PROSITE-ProRule" id="PRU00042"/>
    </source>
</evidence>
<keyword evidence="9" id="KW-0539">Nucleus</keyword>
<dbReference type="InterPro" id="IPR050457">
    <property type="entry name" value="ZnFinger_BTB_dom_contain"/>
</dbReference>
<keyword evidence="3" id="KW-0677">Repeat</keyword>
<dbReference type="InterPro" id="IPR013087">
    <property type="entry name" value="Znf_C2H2_type"/>
</dbReference>
<feature type="compositionally biased region" description="Low complexity" evidence="11">
    <location>
        <begin position="273"/>
        <end position="285"/>
    </location>
</feature>
<evidence type="ECO:0000256" key="8">
    <source>
        <dbReference type="ARBA" id="ARBA00023163"/>
    </source>
</evidence>
<keyword evidence="8" id="KW-0804">Transcription</keyword>
<evidence type="ECO:0000259" key="12">
    <source>
        <dbReference type="PROSITE" id="PS50097"/>
    </source>
</evidence>